<organism evidence="2 3">
    <name type="scientific">Cyclocybe aegerita</name>
    <name type="common">Black poplar mushroom</name>
    <name type="synonym">Agrocybe aegerita</name>
    <dbReference type="NCBI Taxonomy" id="1973307"/>
    <lineage>
        <taxon>Eukaryota</taxon>
        <taxon>Fungi</taxon>
        <taxon>Dikarya</taxon>
        <taxon>Basidiomycota</taxon>
        <taxon>Agaricomycotina</taxon>
        <taxon>Agaricomycetes</taxon>
        <taxon>Agaricomycetidae</taxon>
        <taxon>Agaricales</taxon>
        <taxon>Agaricineae</taxon>
        <taxon>Bolbitiaceae</taxon>
        <taxon>Cyclocybe</taxon>
    </lineage>
</organism>
<dbReference type="EMBL" id="CACVBS010000044">
    <property type="protein sequence ID" value="CAA7264404.1"/>
    <property type="molecule type" value="Genomic_DNA"/>
</dbReference>
<dbReference type="SUPFAM" id="SSF54427">
    <property type="entry name" value="NTF2-like"/>
    <property type="match status" value="1"/>
</dbReference>
<evidence type="ECO:0000313" key="2">
    <source>
        <dbReference type="EMBL" id="CAA7264404.1"/>
    </source>
</evidence>
<comment type="caution">
    <text evidence="2">The sequence shown here is derived from an EMBL/GenBank/DDBJ whole genome shotgun (WGS) entry which is preliminary data.</text>
</comment>
<proteinExistence type="predicted"/>
<accession>A0A8S0VVT6</accession>
<dbReference type="OrthoDB" id="4646138at2759"/>
<sequence>MSTEETRNTVQKWFEALNSLDYATLENIATSDAMYWTSGPADKLPFCGSIAYKERIAVMRSSLGQMRTLKFTNMGIIADGESAALEIGVWAEGEKGKIYENNAVIKFTVKEGKIVGVREYMEFTPFFKYLEASA</sequence>
<evidence type="ECO:0000259" key="1">
    <source>
        <dbReference type="Pfam" id="PF12680"/>
    </source>
</evidence>
<gene>
    <name evidence="2" type="ORF">AAE3_LOCUS6590</name>
</gene>
<feature type="domain" description="SnoaL-like" evidence="1">
    <location>
        <begin position="10"/>
        <end position="116"/>
    </location>
</feature>
<dbReference type="Gene3D" id="3.10.450.50">
    <property type="match status" value="1"/>
</dbReference>
<name>A0A8S0VVT6_CYCAE</name>
<reference evidence="2 3" key="1">
    <citation type="submission" date="2020-01" db="EMBL/GenBank/DDBJ databases">
        <authorList>
            <person name="Gupta K D."/>
        </authorList>
    </citation>
    <scope>NUCLEOTIDE SEQUENCE [LARGE SCALE GENOMIC DNA]</scope>
</reference>
<dbReference type="InterPro" id="IPR032710">
    <property type="entry name" value="NTF2-like_dom_sf"/>
</dbReference>
<dbReference type="Pfam" id="PF12680">
    <property type="entry name" value="SnoaL_2"/>
    <property type="match status" value="1"/>
</dbReference>
<protein>
    <recommendedName>
        <fullName evidence="1">SnoaL-like domain-containing protein</fullName>
    </recommendedName>
</protein>
<dbReference type="InterPro" id="IPR037401">
    <property type="entry name" value="SnoaL-like"/>
</dbReference>
<evidence type="ECO:0000313" key="3">
    <source>
        <dbReference type="Proteomes" id="UP000467700"/>
    </source>
</evidence>
<dbReference type="Proteomes" id="UP000467700">
    <property type="component" value="Unassembled WGS sequence"/>
</dbReference>
<keyword evidence="3" id="KW-1185">Reference proteome</keyword>
<dbReference type="AlphaFoldDB" id="A0A8S0VVT6"/>